<dbReference type="PROSITE" id="PS51379">
    <property type="entry name" value="4FE4S_FER_2"/>
    <property type="match status" value="1"/>
</dbReference>
<protein>
    <recommendedName>
        <fullName evidence="6">Ferredoxin</fullName>
    </recommendedName>
</protein>
<dbReference type="InterPro" id="IPR001080">
    <property type="entry name" value="3Fe4S_ferredoxin"/>
</dbReference>
<dbReference type="STRING" id="1798683.A3C90_00870"/>
<keyword evidence="5 6" id="KW-0411">Iron-sulfur</keyword>
<dbReference type="InterPro" id="IPR017896">
    <property type="entry name" value="4Fe4S_Fe-S-bd"/>
</dbReference>
<reference evidence="8 9" key="1">
    <citation type="journal article" date="2016" name="Nat. Commun.">
        <title>Thousands of microbial genomes shed light on interconnected biogeochemical processes in an aquifer system.</title>
        <authorList>
            <person name="Anantharaman K."/>
            <person name="Brown C.T."/>
            <person name="Hug L.A."/>
            <person name="Sharon I."/>
            <person name="Castelle C.J."/>
            <person name="Probst A.J."/>
            <person name="Thomas B.C."/>
            <person name="Singh A."/>
            <person name="Wilkins M.J."/>
            <person name="Karaoz U."/>
            <person name="Brodie E.L."/>
            <person name="Williams K.H."/>
            <person name="Hubbard S.S."/>
            <person name="Banfield J.F."/>
        </authorList>
    </citation>
    <scope>NUCLEOTIDE SEQUENCE [LARGE SCALE GENOMIC DNA]</scope>
</reference>
<dbReference type="SUPFAM" id="SSF54862">
    <property type="entry name" value="4Fe-4S ferredoxins"/>
    <property type="match status" value="1"/>
</dbReference>
<keyword evidence="1 6" id="KW-0813">Transport</keyword>
<comment type="function">
    <text evidence="6">Ferredoxins are iron-sulfur proteins that transfer electrons in a wide variety of metabolic reactions.</text>
</comment>
<dbReference type="Gene3D" id="3.30.70.20">
    <property type="match status" value="1"/>
</dbReference>
<dbReference type="PRINTS" id="PR00352">
    <property type="entry name" value="3FE4SFRDOXIN"/>
</dbReference>
<evidence type="ECO:0000256" key="4">
    <source>
        <dbReference type="ARBA" id="ARBA00023004"/>
    </source>
</evidence>
<dbReference type="EMBL" id="MFQE01000005">
    <property type="protein sequence ID" value="OGH74017.1"/>
    <property type="molecule type" value="Genomic_DNA"/>
</dbReference>
<keyword evidence="3 6" id="KW-0249">Electron transport</keyword>
<sequence length="80" mass="8808">MKIRKGGKIRRVVVDRAQCIGARSCALAAPGVFAIDEENLAYVTDPDSEEEDMITLAAESCPTLAIHLYDKDGKKIFPRE</sequence>
<keyword evidence="2 6" id="KW-0479">Metal-binding</keyword>
<dbReference type="PANTHER" id="PTHR36923">
    <property type="entry name" value="FERREDOXIN"/>
    <property type="match status" value="1"/>
</dbReference>
<dbReference type="PANTHER" id="PTHR36923:SF3">
    <property type="entry name" value="FERREDOXIN"/>
    <property type="match status" value="1"/>
</dbReference>
<dbReference type="Pfam" id="PF13370">
    <property type="entry name" value="Fer4_13"/>
    <property type="match status" value="1"/>
</dbReference>
<evidence type="ECO:0000256" key="2">
    <source>
        <dbReference type="ARBA" id="ARBA00022723"/>
    </source>
</evidence>
<dbReference type="InterPro" id="IPR051269">
    <property type="entry name" value="Fe-S_cluster_ET"/>
</dbReference>
<dbReference type="GO" id="GO:0005506">
    <property type="term" value="F:iron ion binding"/>
    <property type="evidence" value="ECO:0007669"/>
    <property type="project" value="UniProtKB-UniRule"/>
</dbReference>
<accession>A0A1F6MQV5</accession>
<evidence type="ECO:0000313" key="8">
    <source>
        <dbReference type="EMBL" id="OGH74017.1"/>
    </source>
</evidence>
<keyword evidence="4 6" id="KW-0408">Iron</keyword>
<dbReference type="Proteomes" id="UP000177457">
    <property type="component" value="Unassembled WGS sequence"/>
</dbReference>
<evidence type="ECO:0000256" key="6">
    <source>
        <dbReference type="RuleBase" id="RU368020"/>
    </source>
</evidence>
<comment type="caution">
    <text evidence="8">The sequence shown here is derived from an EMBL/GenBank/DDBJ whole genome shotgun (WGS) entry which is preliminary data.</text>
</comment>
<name>A0A1F6MQV5_9BACT</name>
<dbReference type="AlphaFoldDB" id="A0A1F6MQV5"/>
<organism evidence="8 9">
    <name type="scientific">Candidatus Magasanikbacteria bacterium RIFCSPHIGHO2_02_FULL_51_14</name>
    <dbReference type="NCBI Taxonomy" id="1798683"/>
    <lineage>
        <taxon>Bacteria</taxon>
        <taxon>Candidatus Magasanikiibacteriota</taxon>
    </lineage>
</organism>
<feature type="domain" description="4Fe-4S ferredoxin-type" evidence="7">
    <location>
        <begin position="10"/>
        <end position="38"/>
    </location>
</feature>
<proteinExistence type="predicted"/>
<evidence type="ECO:0000313" key="9">
    <source>
        <dbReference type="Proteomes" id="UP000177457"/>
    </source>
</evidence>
<evidence type="ECO:0000256" key="3">
    <source>
        <dbReference type="ARBA" id="ARBA00022982"/>
    </source>
</evidence>
<dbReference type="GO" id="GO:0051536">
    <property type="term" value="F:iron-sulfur cluster binding"/>
    <property type="evidence" value="ECO:0007669"/>
    <property type="project" value="UniProtKB-KW"/>
</dbReference>
<gene>
    <name evidence="8" type="ORF">A3C90_00870</name>
</gene>
<evidence type="ECO:0000259" key="7">
    <source>
        <dbReference type="PROSITE" id="PS51379"/>
    </source>
</evidence>
<dbReference type="GO" id="GO:0009055">
    <property type="term" value="F:electron transfer activity"/>
    <property type="evidence" value="ECO:0007669"/>
    <property type="project" value="UniProtKB-UniRule"/>
</dbReference>
<evidence type="ECO:0000256" key="1">
    <source>
        <dbReference type="ARBA" id="ARBA00022448"/>
    </source>
</evidence>
<evidence type="ECO:0000256" key="5">
    <source>
        <dbReference type="ARBA" id="ARBA00023014"/>
    </source>
</evidence>